<evidence type="ECO:0000313" key="7">
    <source>
        <dbReference type="Proteomes" id="UP001459277"/>
    </source>
</evidence>
<comment type="similarity">
    <text evidence="1">Belongs to the zinc-containing alcohol dehydrogenase family.</text>
</comment>
<accession>A0AAW2DHJ3</accession>
<evidence type="ECO:0000256" key="2">
    <source>
        <dbReference type="ARBA" id="ARBA00022723"/>
    </source>
</evidence>
<evidence type="ECO:0000256" key="4">
    <source>
        <dbReference type="ARBA" id="ARBA00023002"/>
    </source>
</evidence>
<dbReference type="EMBL" id="JAZDWU010000003">
    <property type="protein sequence ID" value="KAL0008735.1"/>
    <property type="molecule type" value="Genomic_DNA"/>
</dbReference>
<name>A0AAW2DHJ3_9ROSI</name>
<keyword evidence="2" id="KW-0479">Metal-binding</keyword>
<dbReference type="PANTHER" id="PTHR42683">
    <property type="entry name" value="ALDEHYDE REDUCTASE"/>
    <property type="match status" value="1"/>
</dbReference>
<evidence type="ECO:0000259" key="5">
    <source>
        <dbReference type="Pfam" id="PF00107"/>
    </source>
</evidence>
<feature type="domain" description="Alcohol dehydrogenase-like C-terminal" evidence="5">
    <location>
        <begin position="48"/>
        <end position="91"/>
    </location>
</feature>
<keyword evidence="3" id="KW-0862">Zinc</keyword>
<dbReference type="Gene3D" id="3.40.50.720">
    <property type="entry name" value="NAD(P)-binding Rossmann-like Domain"/>
    <property type="match status" value="1"/>
</dbReference>
<protein>
    <recommendedName>
        <fullName evidence="5">Alcohol dehydrogenase-like C-terminal domain-containing protein</fullName>
    </recommendedName>
</protein>
<comment type="caution">
    <text evidence="6">The sequence shown here is derived from an EMBL/GenBank/DDBJ whole genome shotgun (WGS) entry which is preliminary data.</text>
</comment>
<dbReference type="Gene3D" id="3.90.180.10">
    <property type="entry name" value="Medium-chain alcohol dehydrogenases, catalytic domain"/>
    <property type="match status" value="1"/>
</dbReference>
<evidence type="ECO:0000256" key="1">
    <source>
        <dbReference type="ARBA" id="ARBA00008072"/>
    </source>
</evidence>
<dbReference type="InterPro" id="IPR047109">
    <property type="entry name" value="CAD-like"/>
</dbReference>
<keyword evidence="7" id="KW-1185">Reference proteome</keyword>
<dbReference type="Proteomes" id="UP001459277">
    <property type="component" value="Unassembled WGS sequence"/>
</dbReference>
<evidence type="ECO:0000313" key="6">
    <source>
        <dbReference type="EMBL" id="KAL0008735.1"/>
    </source>
</evidence>
<dbReference type="Pfam" id="PF00107">
    <property type="entry name" value="ADH_zinc_N"/>
    <property type="match status" value="1"/>
</dbReference>
<organism evidence="6 7">
    <name type="scientific">Lithocarpus litseifolius</name>
    <dbReference type="NCBI Taxonomy" id="425828"/>
    <lineage>
        <taxon>Eukaryota</taxon>
        <taxon>Viridiplantae</taxon>
        <taxon>Streptophyta</taxon>
        <taxon>Embryophyta</taxon>
        <taxon>Tracheophyta</taxon>
        <taxon>Spermatophyta</taxon>
        <taxon>Magnoliopsida</taxon>
        <taxon>eudicotyledons</taxon>
        <taxon>Gunneridae</taxon>
        <taxon>Pentapetalae</taxon>
        <taxon>rosids</taxon>
        <taxon>fabids</taxon>
        <taxon>Fagales</taxon>
        <taxon>Fagaceae</taxon>
        <taxon>Lithocarpus</taxon>
    </lineage>
</organism>
<sequence length="94" mass="10136">MSFSCTNHLPLDSSAPLLCAGITVYYPLRFYGLDKPGMHVGVVGLGYLGHVAMKFAKAMGVKVTVISTSPSKKKEAMEHLGADSFLVSKEQDQM</sequence>
<dbReference type="InterPro" id="IPR036291">
    <property type="entry name" value="NAD(P)-bd_dom_sf"/>
</dbReference>
<reference evidence="6 7" key="1">
    <citation type="submission" date="2024-01" db="EMBL/GenBank/DDBJ databases">
        <title>A telomere-to-telomere, gap-free genome of sweet tea (Lithocarpus litseifolius).</title>
        <authorList>
            <person name="Zhou J."/>
        </authorList>
    </citation>
    <scope>NUCLEOTIDE SEQUENCE [LARGE SCALE GENOMIC DNA]</scope>
    <source>
        <strain evidence="6">Zhou-2022a</strain>
        <tissue evidence="6">Leaf</tissue>
    </source>
</reference>
<dbReference type="AlphaFoldDB" id="A0AAW2DHJ3"/>
<dbReference type="SUPFAM" id="SSF51735">
    <property type="entry name" value="NAD(P)-binding Rossmann-fold domains"/>
    <property type="match status" value="1"/>
</dbReference>
<keyword evidence="4" id="KW-0560">Oxidoreductase</keyword>
<gene>
    <name evidence="6" type="ORF">SO802_010237</name>
</gene>
<evidence type="ECO:0000256" key="3">
    <source>
        <dbReference type="ARBA" id="ARBA00022833"/>
    </source>
</evidence>
<proteinExistence type="inferred from homology"/>
<dbReference type="InterPro" id="IPR013149">
    <property type="entry name" value="ADH-like_C"/>
</dbReference>
<dbReference type="GO" id="GO:0016616">
    <property type="term" value="F:oxidoreductase activity, acting on the CH-OH group of donors, NAD or NADP as acceptor"/>
    <property type="evidence" value="ECO:0007669"/>
    <property type="project" value="InterPro"/>
</dbReference>
<dbReference type="GO" id="GO:0046872">
    <property type="term" value="F:metal ion binding"/>
    <property type="evidence" value="ECO:0007669"/>
    <property type="project" value="UniProtKB-KW"/>
</dbReference>